<dbReference type="RefSeq" id="XP_018012691.1">
    <property type="nucleotide sequence ID" value="XM_018157202.2"/>
</dbReference>
<evidence type="ECO:0000313" key="2">
    <source>
        <dbReference type="RefSeq" id="XP_018012691.1"/>
    </source>
</evidence>
<proteinExistence type="predicted"/>
<gene>
    <name evidence="2" type="primary">LOC108669793</name>
</gene>
<dbReference type="Proteomes" id="UP000694843">
    <property type="component" value="Unplaced"/>
</dbReference>
<dbReference type="GeneID" id="108669793"/>
<dbReference type="Gene3D" id="2.60.40.10">
    <property type="entry name" value="Immunoglobulins"/>
    <property type="match status" value="1"/>
</dbReference>
<reference evidence="2" key="1">
    <citation type="submission" date="2025-08" db="UniProtKB">
        <authorList>
            <consortium name="RefSeq"/>
        </authorList>
    </citation>
    <scope>IDENTIFICATION</scope>
    <source>
        <tissue evidence="2">Whole organism</tissue>
    </source>
</reference>
<dbReference type="AlphaFoldDB" id="A0A8B7NH14"/>
<sequence>MLLLELRQRSEMVKLSLLQECLCCLLVSFTLQIQALHAQDVVSQLKLFPNVTMIDATWELQEPTAEVSRYYVSWIPDGLSVPAASCYIDSPATSTSACDGYQTLDSCTFYNVTVQPMALDGSTEVDTGTPASAADYTLQDGERGEHSLLRFEPVVRKKSHMMLGFF</sequence>
<organism evidence="1 2">
    <name type="scientific">Hyalella azteca</name>
    <name type="common">Amphipod</name>
    <dbReference type="NCBI Taxonomy" id="294128"/>
    <lineage>
        <taxon>Eukaryota</taxon>
        <taxon>Metazoa</taxon>
        <taxon>Ecdysozoa</taxon>
        <taxon>Arthropoda</taxon>
        <taxon>Crustacea</taxon>
        <taxon>Multicrustacea</taxon>
        <taxon>Malacostraca</taxon>
        <taxon>Eumalacostraca</taxon>
        <taxon>Peracarida</taxon>
        <taxon>Amphipoda</taxon>
        <taxon>Senticaudata</taxon>
        <taxon>Talitrida</taxon>
        <taxon>Talitroidea</taxon>
        <taxon>Hyalellidae</taxon>
        <taxon>Hyalella</taxon>
    </lineage>
</organism>
<protein>
    <submittedName>
        <fullName evidence="2">Uncharacterized protein LOC108669793</fullName>
    </submittedName>
</protein>
<keyword evidence="1" id="KW-1185">Reference proteome</keyword>
<name>A0A8B7NH14_HYAAZ</name>
<evidence type="ECO:0000313" key="1">
    <source>
        <dbReference type="Proteomes" id="UP000694843"/>
    </source>
</evidence>
<dbReference type="InterPro" id="IPR013783">
    <property type="entry name" value="Ig-like_fold"/>
</dbReference>
<accession>A0A8B7NH14</accession>
<dbReference type="KEGG" id="hazt:108669793"/>